<accession>A0ABR3AGK8</accession>
<name>A0ABR3AGK8_9AGAR</name>
<protein>
    <submittedName>
        <fullName evidence="2">Uncharacterized protein</fullName>
    </submittedName>
</protein>
<evidence type="ECO:0000313" key="3">
    <source>
        <dbReference type="Proteomes" id="UP001437256"/>
    </source>
</evidence>
<feature type="compositionally biased region" description="Basic and acidic residues" evidence="1">
    <location>
        <begin position="60"/>
        <end position="70"/>
    </location>
</feature>
<keyword evidence="3" id="KW-1185">Reference proteome</keyword>
<dbReference type="Proteomes" id="UP001437256">
    <property type="component" value="Unassembled WGS sequence"/>
</dbReference>
<sequence length="219" mass="24636">MWPLDQDVQPPLNPEAISSLETLYRGTPHPSPEVINIWVDFIQTKFGIRPEEVHAWLDAKQRESEDRQSEEPDTPISKQISPSSPKISSSAHSAPPQQRQAPVVVARVPEPTHPPISTNPYFPLLKCEPSSNHLLWANRDDPGPEVKNPAVPQPPRDPLRTELLVAIHEDLKLFKPPPRPSNRDALETGLAPYDETMQRFLEQANNGLLKKWGFQPESG</sequence>
<comment type="caution">
    <text evidence="2">The sequence shown here is derived from an EMBL/GenBank/DDBJ whole genome shotgun (WGS) entry which is preliminary data.</text>
</comment>
<evidence type="ECO:0000256" key="1">
    <source>
        <dbReference type="SAM" id="MobiDB-lite"/>
    </source>
</evidence>
<evidence type="ECO:0000313" key="2">
    <source>
        <dbReference type="EMBL" id="KAL0072502.1"/>
    </source>
</evidence>
<organism evidence="2 3">
    <name type="scientific">Marasmius tenuissimus</name>
    <dbReference type="NCBI Taxonomy" id="585030"/>
    <lineage>
        <taxon>Eukaryota</taxon>
        <taxon>Fungi</taxon>
        <taxon>Dikarya</taxon>
        <taxon>Basidiomycota</taxon>
        <taxon>Agaricomycotina</taxon>
        <taxon>Agaricomycetes</taxon>
        <taxon>Agaricomycetidae</taxon>
        <taxon>Agaricales</taxon>
        <taxon>Marasmiineae</taxon>
        <taxon>Marasmiaceae</taxon>
        <taxon>Marasmius</taxon>
    </lineage>
</organism>
<dbReference type="EMBL" id="JBBXMP010000001">
    <property type="protein sequence ID" value="KAL0072502.1"/>
    <property type="molecule type" value="Genomic_DNA"/>
</dbReference>
<reference evidence="2 3" key="1">
    <citation type="submission" date="2024-05" db="EMBL/GenBank/DDBJ databases">
        <title>A draft genome resource for the thread blight pathogen Marasmius tenuissimus strain MS-2.</title>
        <authorList>
            <person name="Yulfo-Soto G.E."/>
            <person name="Baruah I.K."/>
            <person name="Amoako-Attah I."/>
            <person name="Bukari Y."/>
            <person name="Meinhardt L.W."/>
            <person name="Bailey B.A."/>
            <person name="Cohen S.P."/>
        </authorList>
    </citation>
    <scope>NUCLEOTIDE SEQUENCE [LARGE SCALE GENOMIC DNA]</scope>
    <source>
        <strain evidence="2 3">MS-2</strain>
    </source>
</reference>
<proteinExistence type="predicted"/>
<feature type="compositionally biased region" description="Low complexity" evidence="1">
    <location>
        <begin position="75"/>
        <end position="102"/>
    </location>
</feature>
<gene>
    <name evidence="2" type="ORF">AAF712_000265</name>
</gene>
<feature type="region of interest" description="Disordered" evidence="1">
    <location>
        <begin position="60"/>
        <end position="102"/>
    </location>
</feature>